<evidence type="ECO:0000256" key="2">
    <source>
        <dbReference type="ARBA" id="ARBA00006802"/>
    </source>
</evidence>
<evidence type="ECO:0000313" key="4">
    <source>
        <dbReference type="EMBL" id="KAJ8792277.1"/>
    </source>
</evidence>
<keyword evidence="5" id="KW-1185">Reference proteome</keyword>
<proteinExistence type="inferred from homology"/>
<comment type="caution">
    <text evidence="4">The sequence shown here is derived from an EMBL/GenBank/DDBJ whole genome shotgun (WGS) entry which is preliminary data.</text>
</comment>
<gene>
    <name evidence="4" type="ORF">J1605_004058</name>
</gene>
<accession>A0AB34HMD0</accession>
<dbReference type="AlphaFoldDB" id="A0AB34HMD0"/>
<dbReference type="Proteomes" id="UP001159641">
    <property type="component" value="Unassembled WGS sequence"/>
</dbReference>
<dbReference type="Pfam" id="PF09495">
    <property type="entry name" value="DUF2462"/>
    <property type="match status" value="1"/>
</dbReference>
<feature type="region of interest" description="Disordered" evidence="3">
    <location>
        <begin position="1"/>
        <end position="23"/>
    </location>
</feature>
<dbReference type="PANTHER" id="PTHR16967">
    <property type="entry name" value="LEYDIG CELL TUMOR 10 KDA PROTEIN HOMOLOG"/>
    <property type="match status" value="1"/>
</dbReference>
<dbReference type="InterPro" id="IPR019034">
    <property type="entry name" value="UPF0390"/>
</dbReference>
<dbReference type="EMBL" id="JAIQCJ010001117">
    <property type="protein sequence ID" value="KAJ8792277.1"/>
    <property type="molecule type" value="Genomic_DNA"/>
</dbReference>
<protein>
    <submittedName>
        <fullName evidence="4">Uncharacterized protein</fullName>
    </submittedName>
</protein>
<evidence type="ECO:0000256" key="3">
    <source>
        <dbReference type="SAM" id="MobiDB-lite"/>
    </source>
</evidence>
<comment type="function">
    <text evidence="1">May have a potential role in hypercalcemia of malignancy.</text>
</comment>
<dbReference type="PANTHER" id="PTHR16967:SF1">
    <property type="entry name" value="LEYDIG CELL TUMOR 10 KDA PROTEIN HOMOLOG"/>
    <property type="match status" value="1"/>
</dbReference>
<name>A0AB34HMD0_ESCRO</name>
<organism evidence="4 5">
    <name type="scientific">Eschrichtius robustus</name>
    <name type="common">California gray whale</name>
    <name type="synonym">Eschrichtius gibbosus</name>
    <dbReference type="NCBI Taxonomy" id="9764"/>
    <lineage>
        <taxon>Eukaryota</taxon>
        <taxon>Metazoa</taxon>
        <taxon>Chordata</taxon>
        <taxon>Craniata</taxon>
        <taxon>Vertebrata</taxon>
        <taxon>Euteleostomi</taxon>
        <taxon>Mammalia</taxon>
        <taxon>Eutheria</taxon>
        <taxon>Laurasiatheria</taxon>
        <taxon>Artiodactyla</taxon>
        <taxon>Whippomorpha</taxon>
        <taxon>Cetacea</taxon>
        <taxon>Mysticeti</taxon>
        <taxon>Eschrichtiidae</taxon>
        <taxon>Eschrichtius</taxon>
    </lineage>
</organism>
<comment type="similarity">
    <text evidence="2">Belongs to the UPF0390 family.</text>
</comment>
<evidence type="ECO:0000313" key="5">
    <source>
        <dbReference type="Proteomes" id="UP001159641"/>
    </source>
</evidence>
<sequence>MKNQASEEQDSGGLGVESGPRKGRWFLTPKKASMVQQQKLETNLAVRIRKNIKHDVMKASTGLPENLALLKTLTKKAAAFSSTKTPS</sequence>
<reference evidence="4 5" key="1">
    <citation type="submission" date="2022-11" db="EMBL/GenBank/DDBJ databases">
        <title>Whole genome sequence of Eschrichtius robustus ER-17-0199.</title>
        <authorList>
            <person name="Bruniche-Olsen A."/>
            <person name="Black A.N."/>
            <person name="Fields C.J."/>
            <person name="Walden K."/>
            <person name="Dewoody J.A."/>
        </authorList>
    </citation>
    <scope>NUCLEOTIDE SEQUENCE [LARGE SCALE GENOMIC DNA]</scope>
    <source>
        <strain evidence="4">ER-17-0199</strain>
        <tissue evidence="4">Blubber</tissue>
    </source>
</reference>
<evidence type="ECO:0000256" key="1">
    <source>
        <dbReference type="ARBA" id="ARBA00003358"/>
    </source>
</evidence>